<evidence type="ECO:0000313" key="3">
    <source>
        <dbReference type="EMBL" id="KTT18368.1"/>
    </source>
</evidence>
<evidence type="ECO:0000313" key="4">
    <source>
        <dbReference type="Proteomes" id="UP000072741"/>
    </source>
</evidence>
<organism evidence="3 4">
    <name type="scientific">Pseudacidovorax intermedius</name>
    <dbReference type="NCBI Taxonomy" id="433924"/>
    <lineage>
        <taxon>Bacteria</taxon>
        <taxon>Pseudomonadati</taxon>
        <taxon>Pseudomonadota</taxon>
        <taxon>Betaproteobacteria</taxon>
        <taxon>Burkholderiales</taxon>
        <taxon>Comamonadaceae</taxon>
        <taxon>Pseudacidovorax</taxon>
    </lineage>
</organism>
<evidence type="ECO:0000259" key="1">
    <source>
        <dbReference type="Pfam" id="PF07287"/>
    </source>
</evidence>
<dbReference type="PANTHER" id="PTHR47708">
    <property type="match status" value="1"/>
</dbReference>
<feature type="domain" description="Acyclic terpene utilisation N-terminal" evidence="1">
    <location>
        <begin position="18"/>
        <end position="459"/>
    </location>
</feature>
<comment type="caution">
    <text evidence="3">The sequence shown here is derived from an EMBL/GenBank/DDBJ whole genome shotgun (WGS) entry which is preliminary data.</text>
</comment>
<dbReference type="Proteomes" id="UP000072741">
    <property type="component" value="Unassembled WGS sequence"/>
</dbReference>
<name>A0A147GRD2_9BURK</name>
<dbReference type="RefSeq" id="WP_058643000.1">
    <property type="nucleotide sequence ID" value="NZ_LDSL01000103.1"/>
</dbReference>
<sequence length="620" mass="64960">MTNPSPSSSRASGTDRVVRIGGASGFWGDSQAGPVQLVQSGAIDYLVFDYLAETTMAVLAAARRKKPELGYATDFVDVAMREVLPEVMRRGITVIANAGGIHPQGCADALAALAASMGLAPRIAVVEGDDVSGLMPALREAGVRDMFSGAPLPPKVLSANAYLGAFPIAQALAAGAQIVVTGRCVDSAVTLGALIHEFGWQPQDWDRLAGGSLAGHIIECGCQATGGLFTDWQQVPDWAHIGYPIAECRADGSFMLTKPAGTGGLLHPACVAEQLLYEIGDPAAYQLPDVCCDFRRVRIDATPDGRVQVTGARGRAPGAQYKVSATQLDGWRCAGMMVIVGMDAAAKARRTAEAIAERTRGMLRQRGLADYSRVQIELLGAETLYGAGARAGAAREVMMRLVVDHAEREALDLFAREIAAAGTSWSPGTTMPAGGRPSPSPLIKPFAFLLDKARVPVRLRLDGAALPVADADALVATPSADAHAPTALPVAAEPLPDPDAWTDVPGEPLVEVPLVRLAWARSGDKGDLSNIGVIARRPEWLPLLWARLTPAVVQAHFAHMTPGPVARHHLPGIHAINFLLPGALAGGGPASPRFDPLGKGNAQILLDLPVKVPARLLAEG</sequence>
<protein>
    <submittedName>
        <fullName evidence="3">Terpene utilization protein AtuA</fullName>
    </submittedName>
</protein>
<dbReference type="EMBL" id="LDSL01000103">
    <property type="protein sequence ID" value="KTT18368.1"/>
    <property type="molecule type" value="Genomic_DNA"/>
</dbReference>
<keyword evidence="4" id="KW-1185">Reference proteome</keyword>
<feature type="domain" description="AtuA-like ferredoxin-fold" evidence="2">
    <location>
        <begin position="512"/>
        <end position="610"/>
    </location>
</feature>
<dbReference type="Pfam" id="PF07287">
    <property type="entry name" value="AtuA"/>
    <property type="match status" value="1"/>
</dbReference>
<dbReference type="InterPro" id="IPR010839">
    <property type="entry name" value="AtuA_N"/>
</dbReference>
<reference evidence="3 4" key="1">
    <citation type="journal article" date="2016" name="Front. Microbiol.">
        <title>Genomic Resource of Rice Seed Associated Bacteria.</title>
        <authorList>
            <person name="Midha S."/>
            <person name="Bansal K."/>
            <person name="Sharma S."/>
            <person name="Kumar N."/>
            <person name="Patil P.P."/>
            <person name="Chaudhry V."/>
            <person name="Patil P.B."/>
        </authorList>
    </citation>
    <scope>NUCLEOTIDE SEQUENCE [LARGE SCALE GENOMIC DNA]</scope>
    <source>
        <strain evidence="3 4">NS331</strain>
    </source>
</reference>
<dbReference type="Pfam" id="PF23544">
    <property type="entry name" value="AtuA_ferredoxin"/>
    <property type="match status" value="1"/>
</dbReference>
<dbReference type="OrthoDB" id="9763456at2"/>
<dbReference type="PATRIC" id="fig|433924.3.peg.124"/>
<dbReference type="PANTHER" id="PTHR47708:SF2">
    <property type="entry name" value="SI:CH73-132F6.5"/>
    <property type="match status" value="1"/>
</dbReference>
<dbReference type="InterPro" id="IPR056362">
    <property type="entry name" value="AtuA-like_ferredoxin_dom"/>
</dbReference>
<accession>A0A147GRD2</accession>
<proteinExistence type="predicted"/>
<gene>
    <name evidence="3" type="ORF">NS331_16205</name>
</gene>
<dbReference type="AlphaFoldDB" id="A0A147GRD2"/>
<evidence type="ECO:0000259" key="2">
    <source>
        <dbReference type="Pfam" id="PF23544"/>
    </source>
</evidence>